<keyword evidence="4" id="KW-0833">Ubl conjugation pathway</keyword>
<evidence type="ECO:0000256" key="6">
    <source>
        <dbReference type="ARBA" id="ARBA00022807"/>
    </source>
</evidence>
<dbReference type="PANTHER" id="PTHR13367">
    <property type="entry name" value="UBIQUITIN THIOESTERASE"/>
    <property type="match status" value="1"/>
</dbReference>
<dbReference type="GO" id="GO:0004843">
    <property type="term" value="F:cysteine-type deubiquitinase activity"/>
    <property type="evidence" value="ECO:0007669"/>
    <property type="project" value="UniProtKB-EC"/>
</dbReference>
<evidence type="ECO:0000256" key="7">
    <source>
        <dbReference type="SAM" id="Coils"/>
    </source>
</evidence>
<dbReference type="RefSeq" id="XP_046004463.1">
    <property type="nucleotide sequence ID" value="XM_046159847.1"/>
</dbReference>
<evidence type="ECO:0000256" key="4">
    <source>
        <dbReference type="ARBA" id="ARBA00022786"/>
    </source>
</evidence>
<protein>
    <recommendedName>
        <fullName evidence="2">ubiquitinyl hydrolase 1</fullName>
        <ecNumber evidence="2">3.4.19.12</ecNumber>
    </recommendedName>
</protein>
<dbReference type="GO" id="GO:0006508">
    <property type="term" value="P:proteolysis"/>
    <property type="evidence" value="ECO:0007669"/>
    <property type="project" value="UniProtKB-KW"/>
</dbReference>
<evidence type="ECO:0000313" key="12">
    <source>
        <dbReference type="EMBL" id="KAH7012087.1"/>
    </source>
</evidence>
<gene>
    <name evidence="12" type="ORF">B0I36DRAFT_369914</name>
</gene>
<dbReference type="GeneID" id="70189393"/>
<sequence>MAAATDSISPKSLLYMINHLFLPPQLPQEHDYSQTCVQSFLTFVTRALRDFESHSNAQGGTITKAATDMITTFAELHIIGESQVAVQPDELARKLQVLCRQGGCLLLQISSQNAGILINRVETDVHFELFELTPSNHSILETKGRLVRQFPGQAIAVPVSSLQQDDVMKSLASSVSTMSTQSTTLSQPTSRKAGSEIVEVRHSVNPCIVTDYLSSILLAHGSTVEVRAINKKMREEVMYTSCLIPWTRSQTWLLFRVGLQLTMSRLQGELHRSGNFAGAAVYKEFIVYLMAALLREAHKGGIESDLLSVMTSKVSWRLRKIGGIASSWLLQYADSIIEKTTKGLEGRWAVICKNDTHNPNYAAHRNLNFHKDTIASIPNLDAYIMSLTQLDLQKPIATFAPSFRLYKLSPDKLPSVHVDANDYRPFHLAGLESWVEDSLNRWLARNISDLHTCKKIWHLLDKYHAAASVAYQNNPEAISLMILTCLELWIACNKSALMICPELGRYHYASVQPGLIRDLLQSLILPRKSQLERLNQVEEYLSLCLRNSSAVAPSIFDSFGNRDSFYVRYFQSSEQQQELYNRIESEARQARQQKEAELATKKEQHEILKNQANGMCCNYHYVARGEENVLEARNAVFELAPPSWFPAWRDATAFLLLRVLSLSYTFGMRSQQQTIKIGSIKHDSDVLVDHGLRYEYFNSHAGVFTSSAALTDVIPRQCMLKLPSKDSAMQPFLYRPASDPSGPPPNAVIASQYGCPQHMTVAEFKELCVLPLGFKLQWQNILRQLQAPSVNFNEESTFVFIAQCITQAGWPDSGNVLRASHAILADPIFAQELLDGVLTATSRAAESWQSAEALRTFILIATRASQLTTDTSIARGYLDFLALAASQFLQCLLIAREGIESGGSVDFKEALFWQSQRVSHRAFPILLRFVTDGSPALDEAIRSSWSGHAAQESWAAVSDQLPEWLVGTGCDVNSPVVRFNLLTGELLVNGLPLTRLPPEYECHATYKTLFGTSIVDVMPGRVPGFPFSTNVPFSGYDVQFALVSSKLYVRASKDRHILHFVPGGLLRGFFPDAFVDNYVHFYHEPTTNLIFHSLEDPWVTPHNSWVLLHVAASDQWQLQKDDTTIISLGTPTSKTMAKILGTLEDEVRIHCFVSDNHKRLDIELPQLRSRFLLQAGDSAVASRDFRGMVIDEDQNVGTLVGLFNKLVLKDPSSLSDRIVLLLGGQPQVEKTSTHVSVQIIKTLSTSLYAYRVDTLLGRLVDGGGLQSKLFLSLLHSLTAFCIPDQLTSRTGTEEALRILRSAAVRSANGLTKEAIGTLEIIAGLTPKREFYPKHLRDMQTMHFDRRLGFMAQHDDFVGQVQILLGQATENNFFHEGHPEINSSGLYSGINTELLARHKIRVSQFRVSTFGAEDRSTAHDVFYNARDVPRNSATATVAYKVADTIQCSRVNPSLALTSDLPAKIWTFLQRSLVSGTWTGFGMQIPSYDAKWFKPWHKDTGTHAFIAENWLKLHDLLSQPEIQKEPFAVITWLAAISCAEHANTDIVHVLTTFFTSSSKMRQVGLPPSTTQFDLSHGYTFRPGDISKILCEHRRDFNPSTDIIETQEQREPQEKYHKRGRREWLKRADKAAQALVEHFRQQWPRAVPVGPTGRDRNDAYEYFRMKKGGVMSQVCAMFRVWYENLQFFKYLQQVCAIVSRETCPVVQPTHQALVVAPLVPSVSRGFVSISGLFSQAAPSMSMPAPTRLPQMLSLSPSASTRTRAHSQLKKLVDSLKVMAKSPYENDYVADLEASRAALEGGQFTPKMFAVEDAHLRAVLVSRLASCQQHVNHLYHNIRRVMTDGVADTYQLPRISPMLLLEQLRRDKWPLLGDDWKRVLIEYAVALTSLQRAQRLVNARGTTLVKELQNDGHGNWDPSKHPEWLLLEIEGAILIRDVQVDIATNMQNPADGRNAVMQLNMGEGKSSVIVPMLITSLADGDKLMRVLVAKPQSKQMAHMLISKLGGLVDRQVFHLPFSRAIKVGQSEISAIQKLLNRCRDEGGVLLVQPEHILSFQLMGIEHKVSQKSWTADRLLQLHEFMRRHSRDVVDESDENFSPRFELVYSLGQQQPIDHSPERWACIQEVLDMVRKCLPEVQHDFPNGVGVRPGPKGCFPHARLVEPRAADKLLDMLADRVCQDGIKGFPITQASLSLRDAVHEYIRNPAASGNIISRVEQVRPAGFWADNTKNTLLLLRGLIANGILAFAFGQKRWRVDYGLDTTRAPPTSLAVPYRAKDHPSARSEFSHPDIVIVLTSLSYYYQGLNDDQVSHALSHLDRSDQRADEYATWVKDANKLPNALQHLGGVNLEDTDLCVNKLFPCFRHSKAAIDYFLAHIVFTKELKEFPYRLSASGWDIGEQKAYPTTGFSGTNDAQIVLPLGVKQMALPAQAHTNALVLQHLLRPETAVKLIPSLRLAAGSTHSSTSTDAEQLLNMVVVMSPPVRVILDVGAQIIELDNLGVAKKWLNLLAHESGIEAAVFVDTDDNICVVDRKDRVEPLYTSPYCTRLSLCVVFLDDAHTRGTDLKLPEDYRAAVTLGANLAKDRLVQACMRMRELGRGQSVVFCVPEEIHRKINQLMGRNNVAQQVSVSDVLAWSISETWHDARRNVALWANQGKQHESHSQLWARARGEGVVGAALHPQQPLDLNFTEDLAKEFLEDEAQLLETRYRPASQPDTAASGQNPLSETQRLISQRCQNLDATGPSSAILQEEQERELAPEVEEERQPERPAKAEPLQHAVHPDVVAFVRTGLFPAESSTFIPVYKSLANSSAGEYIAKLRHRQGRVHCTRDFQATIKPPTVGYESDSYQRPVQWVLTSSNAFTEVSPELSDVEEQAGCGDKRRRTLKHMVIISPYEAQHLMDAIRQSRAVALHLYAPLLNEGFRSLDKLDLYTVPSSLSMTKPLPDIPMEVTLELDLFAGQLYFKSYAEFEALRVYLLDRSVAAFDGQAGGSESRLLDENLVGLLNIIMTRIRRYCETIDKTHTGKALHGCRIAEEDFWE</sequence>
<keyword evidence="6" id="KW-0788">Thiol protease</keyword>
<dbReference type="InterPro" id="IPR046541">
    <property type="entry name" value="DUF6606"/>
</dbReference>
<comment type="caution">
    <text evidence="12">The sequence shown here is derived from an EMBL/GenBank/DDBJ whole genome shotgun (WGS) entry which is preliminary data.</text>
</comment>
<evidence type="ECO:0000256" key="8">
    <source>
        <dbReference type="SAM" id="MobiDB-lite"/>
    </source>
</evidence>
<dbReference type="EC" id="3.4.19.12" evidence="2"/>
<evidence type="ECO:0000256" key="3">
    <source>
        <dbReference type="ARBA" id="ARBA00022670"/>
    </source>
</evidence>
<evidence type="ECO:0000313" key="13">
    <source>
        <dbReference type="Proteomes" id="UP000756346"/>
    </source>
</evidence>
<evidence type="ECO:0000259" key="10">
    <source>
        <dbReference type="Pfam" id="PF12359"/>
    </source>
</evidence>
<feature type="region of interest" description="Disordered" evidence="8">
    <location>
        <begin position="2737"/>
        <end position="2768"/>
    </location>
</feature>
<keyword evidence="13" id="KW-1185">Reference proteome</keyword>
<feature type="domain" description="DUF3638" evidence="9">
    <location>
        <begin position="1909"/>
        <end position="2133"/>
    </location>
</feature>
<dbReference type="Pfam" id="PF20255">
    <property type="entry name" value="DUF6606"/>
    <property type="match status" value="1"/>
</dbReference>
<feature type="domain" description="DUF6606" evidence="11">
    <location>
        <begin position="16"/>
        <end position="294"/>
    </location>
</feature>
<keyword evidence="5" id="KW-0378">Hydrolase</keyword>
<keyword evidence="7" id="KW-0175">Coiled coil</keyword>
<accession>A0A9P8XQQ4</accession>
<evidence type="ECO:0000256" key="5">
    <source>
        <dbReference type="ARBA" id="ARBA00022801"/>
    </source>
</evidence>
<feature type="compositionally biased region" description="Acidic residues" evidence="8">
    <location>
        <begin position="2744"/>
        <end position="2756"/>
    </location>
</feature>
<reference evidence="12" key="1">
    <citation type="journal article" date="2021" name="Nat. Commun.">
        <title>Genetic determinants of endophytism in the Arabidopsis root mycobiome.</title>
        <authorList>
            <person name="Mesny F."/>
            <person name="Miyauchi S."/>
            <person name="Thiergart T."/>
            <person name="Pickel B."/>
            <person name="Atanasova L."/>
            <person name="Karlsson M."/>
            <person name="Huettel B."/>
            <person name="Barry K.W."/>
            <person name="Haridas S."/>
            <person name="Chen C."/>
            <person name="Bauer D."/>
            <person name="Andreopoulos W."/>
            <person name="Pangilinan J."/>
            <person name="LaButti K."/>
            <person name="Riley R."/>
            <person name="Lipzen A."/>
            <person name="Clum A."/>
            <person name="Drula E."/>
            <person name="Henrissat B."/>
            <person name="Kohler A."/>
            <person name="Grigoriev I.V."/>
            <person name="Martin F.M."/>
            <person name="Hacquard S."/>
        </authorList>
    </citation>
    <scope>NUCLEOTIDE SEQUENCE</scope>
    <source>
        <strain evidence="12">MPI-CAGE-CH-0230</strain>
    </source>
</reference>
<dbReference type="InterPro" id="IPR022099">
    <property type="entry name" value="DUF3638"/>
</dbReference>
<dbReference type="InterPro" id="IPR022105">
    <property type="entry name" value="DUF3645"/>
</dbReference>
<feature type="domain" description="DUF3645" evidence="10">
    <location>
        <begin position="2255"/>
        <end position="2290"/>
    </location>
</feature>
<feature type="coiled-coil region" evidence="7">
    <location>
        <begin position="573"/>
        <end position="611"/>
    </location>
</feature>
<keyword evidence="3" id="KW-0645">Protease</keyword>
<name>A0A9P8XQQ4_9PEZI</name>
<evidence type="ECO:0000256" key="2">
    <source>
        <dbReference type="ARBA" id="ARBA00012759"/>
    </source>
</evidence>
<dbReference type="OrthoDB" id="3182339at2759"/>
<dbReference type="Pfam" id="PF12359">
    <property type="entry name" value="DUF3645"/>
    <property type="match status" value="1"/>
</dbReference>
<dbReference type="Pfam" id="PF12340">
    <property type="entry name" value="DUF3638"/>
    <property type="match status" value="1"/>
</dbReference>
<evidence type="ECO:0000256" key="1">
    <source>
        <dbReference type="ARBA" id="ARBA00000707"/>
    </source>
</evidence>
<dbReference type="InterPro" id="IPR051346">
    <property type="entry name" value="OTU_Deubiquitinase"/>
</dbReference>
<dbReference type="PANTHER" id="PTHR13367:SF34">
    <property type="match status" value="1"/>
</dbReference>
<dbReference type="Proteomes" id="UP000756346">
    <property type="component" value="Unassembled WGS sequence"/>
</dbReference>
<evidence type="ECO:0000259" key="11">
    <source>
        <dbReference type="Pfam" id="PF20255"/>
    </source>
</evidence>
<organism evidence="12 13">
    <name type="scientific">Microdochium trichocladiopsis</name>
    <dbReference type="NCBI Taxonomy" id="1682393"/>
    <lineage>
        <taxon>Eukaryota</taxon>
        <taxon>Fungi</taxon>
        <taxon>Dikarya</taxon>
        <taxon>Ascomycota</taxon>
        <taxon>Pezizomycotina</taxon>
        <taxon>Sordariomycetes</taxon>
        <taxon>Xylariomycetidae</taxon>
        <taxon>Xylariales</taxon>
        <taxon>Microdochiaceae</taxon>
        <taxon>Microdochium</taxon>
    </lineage>
</organism>
<evidence type="ECO:0000259" key="9">
    <source>
        <dbReference type="Pfam" id="PF12340"/>
    </source>
</evidence>
<proteinExistence type="predicted"/>
<dbReference type="EMBL" id="JAGTJQ010000015">
    <property type="protein sequence ID" value="KAH7012087.1"/>
    <property type="molecule type" value="Genomic_DNA"/>
</dbReference>
<comment type="catalytic activity">
    <reaction evidence="1">
        <text>Thiol-dependent hydrolysis of ester, thioester, amide, peptide and isopeptide bonds formed by the C-terminal Gly of ubiquitin (a 76-residue protein attached to proteins as an intracellular targeting signal).</text>
        <dbReference type="EC" id="3.4.19.12"/>
    </reaction>
</comment>